<organism evidence="2 3">
    <name type="scientific">Ephemerocybe angulata</name>
    <dbReference type="NCBI Taxonomy" id="980116"/>
    <lineage>
        <taxon>Eukaryota</taxon>
        <taxon>Fungi</taxon>
        <taxon>Dikarya</taxon>
        <taxon>Basidiomycota</taxon>
        <taxon>Agaricomycotina</taxon>
        <taxon>Agaricomycetes</taxon>
        <taxon>Agaricomycetidae</taxon>
        <taxon>Agaricales</taxon>
        <taxon>Agaricineae</taxon>
        <taxon>Psathyrellaceae</taxon>
        <taxon>Ephemerocybe</taxon>
    </lineage>
</organism>
<sequence>MKFILADGSSPFSTFFRTEDDQPVYRTGVIAKNKLSGGSTVEIHKIPLGQGAKIKPDQSSGDLWNVKAHELATFKIRTFHPDEFEVNGQAFTEKEFFRESGFGWYGSDRIWAGPDGREYRWKMGGSKPELYLNDEEKTLVAKFHREHSGFLGINEKCPPSLEVFGGPHPEALVDMIVITFVYMEKNRADREEDANAVAKKGLKSNIKDLAKS</sequence>
<dbReference type="EMBL" id="JAACJK010000001">
    <property type="protein sequence ID" value="KAF5342259.1"/>
    <property type="molecule type" value="Genomic_DNA"/>
</dbReference>
<protein>
    <recommendedName>
        <fullName evidence="1">DUF6593 domain-containing protein</fullName>
    </recommendedName>
</protein>
<evidence type="ECO:0000313" key="2">
    <source>
        <dbReference type="EMBL" id="KAF5342259.1"/>
    </source>
</evidence>
<evidence type="ECO:0000259" key="1">
    <source>
        <dbReference type="Pfam" id="PF20236"/>
    </source>
</evidence>
<dbReference type="InterPro" id="IPR046528">
    <property type="entry name" value="DUF6593"/>
</dbReference>
<accession>A0A8H5CI99</accession>
<dbReference type="OrthoDB" id="3360976at2759"/>
<keyword evidence="3" id="KW-1185">Reference proteome</keyword>
<name>A0A8H5CI99_9AGAR</name>
<dbReference type="AlphaFoldDB" id="A0A8H5CI99"/>
<reference evidence="2 3" key="1">
    <citation type="journal article" date="2020" name="ISME J.">
        <title>Uncovering the hidden diversity of litter-decomposition mechanisms in mushroom-forming fungi.</title>
        <authorList>
            <person name="Floudas D."/>
            <person name="Bentzer J."/>
            <person name="Ahren D."/>
            <person name="Johansson T."/>
            <person name="Persson P."/>
            <person name="Tunlid A."/>
        </authorList>
    </citation>
    <scope>NUCLEOTIDE SEQUENCE [LARGE SCALE GENOMIC DNA]</scope>
    <source>
        <strain evidence="2 3">CBS 175.51</strain>
    </source>
</reference>
<gene>
    <name evidence="2" type="ORF">D9611_002134</name>
</gene>
<evidence type="ECO:0000313" key="3">
    <source>
        <dbReference type="Proteomes" id="UP000541558"/>
    </source>
</evidence>
<dbReference type="Proteomes" id="UP000541558">
    <property type="component" value="Unassembled WGS sequence"/>
</dbReference>
<proteinExistence type="predicted"/>
<feature type="domain" description="DUF6593" evidence="1">
    <location>
        <begin position="10"/>
        <end position="188"/>
    </location>
</feature>
<dbReference type="Pfam" id="PF20236">
    <property type="entry name" value="DUF6593"/>
    <property type="match status" value="1"/>
</dbReference>
<comment type="caution">
    <text evidence="2">The sequence shown here is derived from an EMBL/GenBank/DDBJ whole genome shotgun (WGS) entry which is preliminary data.</text>
</comment>